<evidence type="ECO:0000313" key="2">
    <source>
        <dbReference type="EMBL" id="QHT18765.1"/>
    </source>
</evidence>
<dbReference type="AlphaFoldDB" id="A0A6C0DU64"/>
<feature type="domain" description="Thioredoxin" evidence="1">
    <location>
        <begin position="13"/>
        <end position="110"/>
    </location>
</feature>
<dbReference type="Pfam" id="PF00085">
    <property type="entry name" value="Thioredoxin"/>
    <property type="match status" value="1"/>
</dbReference>
<dbReference type="InterPro" id="IPR013766">
    <property type="entry name" value="Thioredoxin_domain"/>
</dbReference>
<dbReference type="InterPro" id="IPR036249">
    <property type="entry name" value="Thioredoxin-like_sf"/>
</dbReference>
<reference evidence="2" key="1">
    <citation type="journal article" date="2020" name="Nature">
        <title>Giant virus diversity and host interactions through global metagenomics.</title>
        <authorList>
            <person name="Schulz F."/>
            <person name="Roux S."/>
            <person name="Paez-Espino D."/>
            <person name="Jungbluth S."/>
            <person name="Walsh D.A."/>
            <person name="Denef V.J."/>
            <person name="McMahon K.D."/>
            <person name="Konstantinidis K.T."/>
            <person name="Eloe-Fadrosh E.A."/>
            <person name="Kyrpides N.C."/>
            <person name="Woyke T."/>
        </authorList>
    </citation>
    <scope>NUCLEOTIDE SEQUENCE</scope>
    <source>
        <strain evidence="2">GVMAG-M-3300023174-49</strain>
    </source>
</reference>
<proteinExistence type="predicted"/>
<dbReference type="EMBL" id="MN739659">
    <property type="protein sequence ID" value="QHT18765.1"/>
    <property type="molecule type" value="Genomic_DNA"/>
</dbReference>
<sequence>MTRLPLLTEIRDRTQFSQLLETNPGKIIIKFGAEWCAPCKLIEKQVFEWIDKMPETIQCIVVDIDESFDVYAFLKTKKMLNGIPAILCYNQGNTSYIPDDAVIGADKNKVNEFFQRCLE</sequence>
<accession>A0A6C0DU64</accession>
<evidence type="ECO:0000259" key="1">
    <source>
        <dbReference type="Pfam" id="PF00085"/>
    </source>
</evidence>
<dbReference type="SUPFAM" id="SSF52833">
    <property type="entry name" value="Thioredoxin-like"/>
    <property type="match status" value="1"/>
</dbReference>
<protein>
    <recommendedName>
        <fullName evidence="1">Thioredoxin domain-containing protein</fullName>
    </recommendedName>
</protein>
<organism evidence="2">
    <name type="scientific">viral metagenome</name>
    <dbReference type="NCBI Taxonomy" id="1070528"/>
    <lineage>
        <taxon>unclassified sequences</taxon>
        <taxon>metagenomes</taxon>
        <taxon>organismal metagenomes</taxon>
    </lineage>
</organism>
<dbReference type="Gene3D" id="3.40.30.10">
    <property type="entry name" value="Glutaredoxin"/>
    <property type="match status" value="1"/>
</dbReference>
<dbReference type="CDD" id="cd02947">
    <property type="entry name" value="TRX_family"/>
    <property type="match status" value="1"/>
</dbReference>
<name>A0A6C0DU64_9ZZZZ</name>